<evidence type="ECO:0008006" key="3">
    <source>
        <dbReference type="Google" id="ProtNLM"/>
    </source>
</evidence>
<gene>
    <name evidence="1" type="ORF">B0I27_10594</name>
</gene>
<accession>A0A2T0U441</accession>
<dbReference type="Proteomes" id="UP000238034">
    <property type="component" value="Unassembled WGS sequence"/>
</dbReference>
<dbReference type="OrthoDB" id="681025at2"/>
<sequence length="112" mass="13129">MKDKKLPIEDKRIYEIKIRLNTKEKERLDQVLTDCRTHAPDVFRRLLMKNSFPKAQSPLLDINTYYELRKIGVNMDQYVKAVHQGRLTAIDTAVINELSSMLKILRSKIISI</sequence>
<dbReference type="EMBL" id="PVTH01000005">
    <property type="protein sequence ID" value="PRY52628.1"/>
    <property type="molecule type" value="Genomic_DNA"/>
</dbReference>
<proteinExistence type="predicted"/>
<evidence type="ECO:0000313" key="1">
    <source>
        <dbReference type="EMBL" id="PRY52628.1"/>
    </source>
</evidence>
<protein>
    <recommendedName>
        <fullName evidence="3">Mobilization protein MobC</fullName>
    </recommendedName>
</protein>
<name>A0A2T0U441_9SPHI</name>
<comment type="caution">
    <text evidence="1">The sequence shown here is derived from an EMBL/GenBank/DDBJ whole genome shotgun (WGS) entry which is preliminary data.</text>
</comment>
<organism evidence="1 2">
    <name type="scientific">Arcticibacter pallidicorallinus</name>
    <dbReference type="NCBI Taxonomy" id="1259464"/>
    <lineage>
        <taxon>Bacteria</taxon>
        <taxon>Pseudomonadati</taxon>
        <taxon>Bacteroidota</taxon>
        <taxon>Sphingobacteriia</taxon>
        <taxon>Sphingobacteriales</taxon>
        <taxon>Sphingobacteriaceae</taxon>
        <taxon>Arcticibacter</taxon>
    </lineage>
</organism>
<reference evidence="1 2" key="1">
    <citation type="submission" date="2018-03" db="EMBL/GenBank/DDBJ databases">
        <title>Genomic Encyclopedia of Type Strains, Phase III (KMG-III): the genomes of soil and plant-associated and newly described type strains.</title>
        <authorList>
            <person name="Whitman W."/>
        </authorList>
    </citation>
    <scope>NUCLEOTIDE SEQUENCE [LARGE SCALE GENOMIC DNA]</scope>
    <source>
        <strain evidence="1 2">CGMCC 1.9313</strain>
    </source>
</reference>
<dbReference type="RefSeq" id="WP_106293051.1">
    <property type="nucleotide sequence ID" value="NZ_PVTH01000005.1"/>
</dbReference>
<keyword evidence="2" id="KW-1185">Reference proteome</keyword>
<dbReference type="AlphaFoldDB" id="A0A2T0U441"/>
<evidence type="ECO:0000313" key="2">
    <source>
        <dbReference type="Proteomes" id="UP000238034"/>
    </source>
</evidence>